<feature type="transmembrane region" description="Helical" evidence="1">
    <location>
        <begin position="6"/>
        <end position="25"/>
    </location>
</feature>
<keyword evidence="1" id="KW-0812">Transmembrane</keyword>
<evidence type="ECO:0000313" key="3">
    <source>
        <dbReference type="Proteomes" id="UP000202259"/>
    </source>
</evidence>
<dbReference type="KEGG" id="cber:B5D82_19500"/>
<dbReference type="AlphaFoldDB" id="A0A222GEH1"/>
<reference evidence="2 3" key="1">
    <citation type="submission" date="2017-08" db="EMBL/GenBank/DDBJ databases">
        <title>Complete genome of Colwellia sp. NB097-1, a psychrophile bacterium ioslated from Bering Sea.</title>
        <authorList>
            <person name="Chen X."/>
        </authorList>
    </citation>
    <scope>NUCLEOTIDE SEQUENCE [LARGE SCALE GENOMIC DNA]</scope>
    <source>
        <strain evidence="2 3">NB097-1</strain>
    </source>
</reference>
<keyword evidence="1" id="KW-1133">Transmembrane helix</keyword>
<dbReference type="OrthoDB" id="9913793at2"/>
<gene>
    <name evidence="2" type="ORF">B5D82_19500</name>
</gene>
<organism evidence="2 3">
    <name type="scientific">Cognaticolwellia beringensis</name>
    <dbReference type="NCBI Taxonomy" id="1967665"/>
    <lineage>
        <taxon>Bacteria</taxon>
        <taxon>Pseudomonadati</taxon>
        <taxon>Pseudomonadota</taxon>
        <taxon>Gammaproteobacteria</taxon>
        <taxon>Alteromonadales</taxon>
        <taxon>Colwelliaceae</taxon>
        <taxon>Cognaticolwellia</taxon>
    </lineage>
</organism>
<dbReference type="RefSeq" id="WP_081154136.1">
    <property type="nucleotide sequence ID" value="NZ_CP020465.1"/>
</dbReference>
<protein>
    <submittedName>
        <fullName evidence="2">Uncharacterized protein</fullName>
    </submittedName>
</protein>
<name>A0A222GEH1_9GAMM</name>
<dbReference type="Proteomes" id="UP000202259">
    <property type="component" value="Chromosome"/>
</dbReference>
<feature type="transmembrane region" description="Helical" evidence="1">
    <location>
        <begin position="37"/>
        <end position="54"/>
    </location>
</feature>
<keyword evidence="1" id="KW-0472">Membrane</keyword>
<proteinExistence type="predicted"/>
<sequence>MSKKQAFWSIWIFFTFFVIIFFYAAGELKQMDIGKSIILTIIPLIVAYPIYRWVKGNDEFN</sequence>
<evidence type="ECO:0000256" key="1">
    <source>
        <dbReference type="SAM" id="Phobius"/>
    </source>
</evidence>
<accession>A0A222GEH1</accession>
<keyword evidence="3" id="KW-1185">Reference proteome</keyword>
<evidence type="ECO:0000313" key="2">
    <source>
        <dbReference type="EMBL" id="ASP49764.1"/>
    </source>
</evidence>
<dbReference type="EMBL" id="CP020465">
    <property type="protein sequence ID" value="ASP49764.1"/>
    <property type="molecule type" value="Genomic_DNA"/>
</dbReference>